<reference evidence="3" key="2">
    <citation type="submission" date="2023-07" db="EMBL/GenBank/DDBJ databases">
        <title>Description of novel Chryseobacterium sp. strain C-2.</title>
        <authorList>
            <person name="Saticioglu I.B."/>
        </authorList>
    </citation>
    <scope>NUCLEOTIDE SEQUENCE [LARGE SCALE GENOMIC DNA]</scope>
    <source>
        <strain evidence="3">C-2</strain>
    </source>
</reference>
<proteinExistence type="predicted"/>
<evidence type="ECO:0000313" key="1">
    <source>
        <dbReference type="EMBL" id="MBD3905554.1"/>
    </source>
</evidence>
<gene>
    <name evidence="1" type="ORF">IEW27_13270</name>
    <name evidence="2" type="ORF">LNP80_12005</name>
</gene>
<name>A0A9Q3UVW2_9FLAO</name>
<dbReference type="Proteomes" id="UP001107960">
    <property type="component" value="Unassembled WGS sequence"/>
</dbReference>
<organism evidence="2 4">
    <name type="scientific">Chryseobacterium muglaense</name>
    <dbReference type="NCBI Taxonomy" id="2893752"/>
    <lineage>
        <taxon>Bacteria</taxon>
        <taxon>Pseudomonadati</taxon>
        <taxon>Bacteroidota</taxon>
        <taxon>Flavobacteriia</taxon>
        <taxon>Flavobacteriales</taxon>
        <taxon>Weeksellaceae</taxon>
        <taxon>Chryseobacterium group</taxon>
        <taxon>Chryseobacterium</taxon>
    </lineage>
</organism>
<dbReference type="EMBL" id="JACXXP010000016">
    <property type="protein sequence ID" value="MBD3905554.1"/>
    <property type="molecule type" value="Genomic_DNA"/>
</dbReference>
<keyword evidence="3" id="KW-1185">Reference proteome</keyword>
<dbReference type="RefSeq" id="WP_191180040.1">
    <property type="nucleotide sequence ID" value="NZ_JACXXP010000016.1"/>
</dbReference>
<dbReference type="EMBL" id="JAJJML010000001">
    <property type="protein sequence ID" value="MCC9034968.1"/>
    <property type="molecule type" value="Genomic_DNA"/>
</dbReference>
<protein>
    <submittedName>
        <fullName evidence="2">Uncharacterized protein</fullName>
    </submittedName>
</protein>
<sequence>MKNLEKLENLKLENKKLSEIVGGNPARGGDVTVTAGGQTTIQDWPTTGWCTTTEYSSDTRVSNGEYIYHNEKVLSQSPN</sequence>
<reference evidence="2" key="1">
    <citation type="submission" date="2021-11" db="EMBL/GenBank/DDBJ databases">
        <title>Description of novel Chryseobacterium species.</title>
        <authorList>
            <person name="Saticioglu I.B."/>
            <person name="Ay H."/>
            <person name="Altun S."/>
            <person name="Duman M."/>
        </authorList>
    </citation>
    <scope>NUCLEOTIDE SEQUENCE</scope>
    <source>
        <strain evidence="2">C-39</strain>
    </source>
</reference>
<accession>A0A9Q3UVW2</accession>
<evidence type="ECO:0000313" key="4">
    <source>
        <dbReference type="Proteomes" id="UP001107960"/>
    </source>
</evidence>
<dbReference type="Proteomes" id="UP000603715">
    <property type="component" value="Unassembled WGS sequence"/>
</dbReference>
<evidence type="ECO:0000313" key="2">
    <source>
        <dbReference type="EMBL" id="MCC9034968.1"/>
    </source>
</evidence>
<comment type="caution">
    <text evidence="2">The sequence shown here is derived from an EMBL/GenBank/DDBJ whole genome shotgun (WGS) entry which is preliminary data.</text>
</comment>
<evidence type="ECO:0000313" key="3">
    <source>
        <dbReference type="Proteomes" id="UP000603715"/>
    </source>
</evidence>
<reference evidence="1" key="3">
    <citation type="submission" date="2024-05" db="EMBL/GenBank/DDBJ databases">
        <title>Description of novel Chryseobacterium sp. strain C-2.</title>
        <authorList>
            <person name="Saticioglu I.B."/>
        </authorList>
    </citation>
    <scope>NUCLEOTIDE SEQUENCE</scope>
    <source>
        <strain evidence="1">C-2</strain>
    </source>
</reference>
<dbReference type="AlphaFoldDB" id="A0A9Q3UVW2"/>